<dbReference type="Gene3D" id="2.120.10.80">
    <property type="entry name" value="Kelch-type beta propeller"/>
    <property type="match status" value="1"/>
</dbReference>
<sequence length="598" mass="67309">MFADKLCQLCKTNEAELVCFCKKVVLCSSCIGRHLISDPSSMHKPVPLSQSQLTTVLAVNYEKVQAEESQIIANLSQKHNIYVAIQEKFEKELKIIDDFQNLSIQFITEFIKIIETDLLAASEEITKRIINQCGLVKSKMQVELDEIKKANFNFDEVTRYFSEFSTIEQVEAFELITKQIDFTDLNLKPLIEKNFLFDIKFNPIGEKTPESPLLPKPNKKYHISLSISENDIDNPALSAQQTPVSKIGKFNLGGSKTPMAKTDKTPRFPVKKQVNNVKTVTTSPNFDSPEELDYGSYTERSSTNTSLNASFSDFSSHRSRVTAQRLKVSRNEFKTVAATKIKLPALLYCLVPEVQAVATYNPATDEVEKLPIPKREACLEGVGWVLASNNMLYCTGGFQSTAKKTTWIYNVTTSDINLGPPMKIGRYNHATLCLNDTIYVFGGQGNGSLRECEKLNLADKVWQILGNLNIPRVAPAACVYKGYIYIGGGQGTDSIEKYFASNNTFTMLKIRLPTVGRCLIASTHDQIIIFQNRQVTFIDPVKGAVKDTVEIPEDDWWNPGNTLVLGRNVYFSKNYVAFRFDLDEKVLYPLAELHRKIN</sequence>
<proteinExistence type="predicted"/>
<dbReference type="EMBL" id="CAJZBQ010000020">
    <property type="protein sequence ID" value="CAG9318108.1"/>
    <property type="molecule type" value="Genomic_DNA"/>
</dbReference>
<dbReference type="InterPro" id="IPR015915">
    <property type="entry name" value="Kelch-typ_b-propeller"/>
</dbReference>
<dbReference type="Proteomes" id="UP001162131">
    <property type="component" value="Unassembled WGS sequence"/>
</dbReference>
<keyword evidence="1" id="KW-0880">Kelch repeat</keyword>
<dbReference type="SMART" id="SM00612">
    <property type="entry name" value="Kelch"/>
    <property type="match status" value="2"/>
</dbReference>
<name>A0AAU9IWR7_9CILI</name>
<dbReference type="PANTHER" id="PTHR46344:SF27">
    <property type="entry name" value="KELCH REPEAT SUPERFAMILY PROTEIN"/>
    <property type="match status" value="1"/>
</dbReference>
<dbReference type="Pfam" id="PF01344">
    <property type="entry name" value="Kelch_1"/>
    <property type="match status" value="1"/>
</dbReference>
<dbReference type="InterPro" id="IPR006652">
    <property type="entry name" value="Kelch_1"/>
</dbReference>
<dbReference type="AlphaFoldDB" id="A0AAU9IWR7"/>
<evidence type="ECO:0000313" key="4">
    <source>
        <dbReference type="Proteomes" id="UP001162131"/>
    </source>
</evidence>
<keyword evidence="4" id="KW-1185">Reference proteome</keyword>
<dbReference type="PANTHER" id="PTHR46344">
    <property type="entry name" value="OS02G0202900 PROTEIN"/>
    <property type="match status" value="1"/>
</dbReference>
<protein>
    <recommendedName>
        <fullName evidence="5">Kelch motif family protein</fullName>
    </recommendedName>
</protein>
<evidence type="ECO:0000313" key="3">
    <source>
        <dbReference type="EMBL" id="CAG9318108.1"/>
    </source>
</evidence>
<dbReference type="SUPFAM" id="SSF117281">
    <property type="entry name" value="Kelch motif"/>
    <property type="match status" value="1"/>
</dbReference>
<accession>A0AAU9IWR7</accession>
<comment type="caution">
    <text evidence="3">The sequence shown here is derived from an EMBL/GenBank/DDBJ whole genome shotgun (WGS) entry which is preliminary data.</text>
</comment>
<evidence type="ECO:0008006" key="5">
    <source>
        <dbReference type="Google" id="ProtNLM"/>
    </source>
</evidence>
<evidence type="ECO:0000256" key="2">
    <source>
        <dbReference type="ARBA" id="ARBA00022737"/>
    </source>
</evidence>
<keyword evidence="2" id="KW-0677">Repeat</keyword>
<organism evidence="3 4">
    <name type="scientific">Blepharisma stoltei</name>
    <dbReference type="NCBI Taxonomy" id="1481888"/>
    <lineage>
        <taxon>Eukaryota</taxon>
        <taxon>Sar</taxon>
        <taxon>Alveolata</taxon>
        <taxon>Ciliophora</taxon>
        <taxon>Postciliodesmatophora</taxon>
        <taxon>Heterotrichea</taxon>
        <taxon>Heterotrichida</taxon>
        <taxon>Blepharismidae</taxon>
        <taxon>Blepharisma</taxon>
    </lineage>
</organism>
<gene>
    <name evidence="3" type="ORF">BSTOLATCC_MIC20592</name>
</gene>
<reference evidence="3" key="1">
    <citation type="submission" date="2021-09" db="EMBL/GenBank/DDBJ databases">
        <authorList>
            <consortium name="AG Swart"/>
            <person name="Singh M."/>
            <person name="Singh A."/>
            <person name="Seah K."/>
            <person name="Emmerich C."/>
        </authorList>
    </citation>
    <scope>NUCLEOTIDE SEQUENCE</scope>
    <source>
        <strain evidence="3">ATCC30299</strain>
    </source>
</reference>
<evidence type="ECO:0000256" key="1">
    <source>
        <dbReference type="ARBA" id="ARBA00022441"/>
    </source>
</evidence>